<comment type="caution">
    <text evidence="1">The sequence shown here is derived from an EMBL/GenBank/DDBJ whole genome shotgun (WGS) entry which is preliminary data.</text>
</comment>
<gene>
    <name evidence="1" type="ORF">RAQ16_01565</name>
</gene>
<organism evidence="1 2">
    <name type="scientific">Bacillus stercoris</name>
    <dbReference type="NCBI Taxonomy" id="2054641"/>
    <lineage>
        <taxon>Bacteria</taxon>
        <taxon>Bacillati</taxon>
        <taxon>Bacillota</taxon>
        <taxon>Bacilli</taxon>
        <taxon>Bacillales</taxon>
        <taxon>Bacillaceae</taxon>
        <taxon>Bacillus</taxon>
    </lineage>
</organism>
<protein>
    <submittedName>
        <fullName evidence="1">Uncharacterized protein</fullName>
    </submittedName>
</protein>
<evidence type="ECO:0000313" key="1">
    <source>
        <dbReference type="EMBL" id="MDQ1851089.1"/>
    </source>
</evidence>
<name>A0ABU0V386_9BACI</name>
<reference evidence="1" key="1">
    <citation type="submission" date="2023-08" db="EMBL/GenBank/DDBJ databases">
        <title>Functional annotation and safety assessment of Bacillus stercoris.</title>
        <authorList>
            <person name="Pandit N.T."/>
            <person name="Ahir S.V."/>
            <person name="Chauhan D.A."/>
            <person name="Bose A."/>
            <person name="Dunlap C."/>
            <person name="Doshi J.A."/>
        </authorList>
    </citation>
    <scope>NUCLEOTIDE SEQUENCE</scope>
    <source>
        <strain evidence="1">ZBMF30</strain>
    </source>
</reference>
<accession>A0ABU0V386</accession>
<sequence>MFKFGTIGAFKQVRNNPRCKATKDLVPGLVVLPDDSTGLAPTPADATAAKSDIYVVGNIIDKPEVRNKADFKVLKDEYVRAFRVTDLADLPVELSQDTVQGFDALIVGDVIVPAGDGTGQWTKAGEDVADYKVKLKVLEKTTFGGKGLYLKVQA</sequence>
<dbReference type="RefSeq" id="WP_306644877.1">
    <property type="nucleotide sequence ID" value="NZ_JAVCYS010000002.1"/>
</dbReference>
<keyword evidence="2" id="KW-1185">Reference proteome</keyword>
<proteinExistence type="predicted"/>
<dbReference type="EMBL" id="JAVCYS010000002">
    <property type="protein sequence ID" value="MDQ1851089.1"/>
    <property type="molecule type" value="Genomic_DNA"/>
</dbReference>
<dbReference type="Proteomes" id="UP001177898">
    <property type="component" value="Unassembled WGS sequence"/>
</dbReference>
<evidence type="ECO:0000313" key="2">
    <source>
        <dbReference type="Proteomes" id="UP001177898"/>
    </source>
</evidence>